<evidence type="ECO:0000313" key="2">
    <source>
        <dbReference type="Proteomes" id="UP000237222"/>
    </source>
</evidence>
<dbReference type="NCBIfam" id="TIGR03696">
    <property type="entry name" value="Rhs_assc_core"/>
    <property type="match status" value="1"/>
</dbReference>
<evidence type="ECO:0000313" key="1">
    <source>
        <dbReference type="EMBL" id="POP51520.1"/>
    </source>
</evidence>
<proteinExistence type="predicted"/>
<dbReference type="Proteomes" id="UP000237222">
    <property type="component" value="Unassembled WGS sequence"/>
</dbReference>
<dbReference type="OrthoDB" id="9815414at2"/>
<reference evidence="1" key="1">
    <citation type="submission" date="2018-01" db="EMBL/GenBank/DDBJ databases">
        <authorList>
            <person name="Yu X.-D."/>
        </authorList>
    </citation>
    <scope>NUCLEOTIDE SEQUENCE</scope>
    <source>
        <strain evidence="1">ZX-21</strain>
    </source>
</reference>
<dbReference type="EMBL" id="PQGG01000038">
    <property type="protein sequence ID" value="POP51520.1"/>
    <property type="molecule type" value="Genomic_DNA"/>
</dbReference>
<dbReference type="InterPro" id="IPR022385">
    <property type="entry name" value="Rhs_assc_core"/>
</dbReference>
<evidence type="ECO:0008006" key="3">
    <source>
        <dbReference type="Google" id="ProtNLM"/>
    </source>
</evidence>
<name>A0A2S4HC27_9GAMM</name>
<gene>
    <name evidence="1" type="ORF">C0068_16410</name>
</gene>
<organism evidence="1 2">
    <name type="scientific">Zhongshania marina</name>
    <dbReference type="NCBI Taxonomy" id="2304603"/>
    <lineage>
        <taxon>Bacteria</taxon>
        <taxon>Pseudomonadati</taxon>
        <taxon>Pseudomonadota</taxon>
        <taxon>Gammaproteobacteria</taxon>
        <taxon>Cellvibrionales</taxon>
        <taxon>Spongiibacteraceae</taxon>
        <taxon>Zhongshania</taxon>
    </lineage>
</organism>
<accession>A0A2S4HC27</accession>
<comment type="caution">
    <text evidence="1">The sequence shown here is derived from an EMBL/GenBank/DDBJ whole genome shotgun (WGS) entry which is preliminary data.</text>
</comment>
<dbReference type="Gene3D" id="2.180.10.10">
    <property type="entry name" value="RHS repeat-associated core"/>
    <property type="match status" value="1"/>
</dbReference>
<sequence length="382" mass="39250">MTYLLEKERVTRFDDAEIGRFLSADPFVGDSTNLQALNRYSYVENNPLSYTDPSGFFLKKLVKKIGKAIGSALDSIANGIKSGLIKIGRAFAETPGLSAVIVGFACGVGGPGGCVLAGKIMMGLNAAITLANGGTIDQALTGIAVGLVTSGVPGLDGMIGGGLTGVVGDAIGSNFAAAMFMGGVVAKASGQKFIDGVKGAAVGAAIGYGISRILSAVAPPAEAVTVSESNGGQLDSKTYTEEQWELAKQNVSQARDMVVADIRSGDLDISLVEDQVLGGFDKGIKLKVVASIDGANADVTFSSDQSIAGRAMGRVMDVKINIAVGRAQTLGGAIESFTHELRHLSPVNRAMNGPAPGVSVYYGEQESDARRTGGAVRRAYGY</sequence>
<dbReference type="AlphaFoldDB" id="A0A2S4HC27"/>
<protein>
    <recommendedName>
        <fullName evidence="3">RHS repeat-associated core domain-containing protein</fullName>
    </recommendedName>
</protein>